<keyword evidence="2" id="KW-0167">Capsid protein</keyword>
<dbReference type="Pfam" id="PF01636">
    <property type="entry name" value="APH"/>
    <property type="match status" value="1"/>
</dbReference>
<sequence>MDHHDIKCILSNWGESPLEMSQVRGVYRIKTGQGMRCLKEGRKSLQRAQFMMEGMAFVQKRGFAQLANCVPTPEGSLVVPYQGSYYYLQEWVEGRELDYLNREDLLGAAKTLGCFHRASIGFTPQKGYEAKNKLGKWPKKLQDKSKDLERYLNVARTKANPDGFDRKVMLFGEWMLNHARVSVKNLADSHYADLVDEARDWGSLAHGDAAARNFIRQGRELVLIDFDAIAMDVNITDLWRLMRRALSRNNWEMELATEIMDSYDQFVPLESRHKEVLGAFLQFPEIPWRLLREYYEKENRTPQHDLYLTERLENCLDQHRAIDKFLKNFV</sequence>
<comment type="caution">
    <text evidence="2">The sequence shown here is derived from an EMBL/GenBank/DDBJ whole genome shotgun (WGS) entry which is preliminary data.</text>
</comment>
<name>A0ABT1Y371_9FIRM</name>
<dbReference type="Proteomes" id="UP001524944">
    <property type="component" value="Unassembled WGS sequence"/>
</dbReference>
<protein>
    <submittedName>
        <fullName evidence="2">CotS family spore coat protein</fullName>
    </submittedName>
</protein>
<evidence type="ECO:0000259" key="1">
    <source>
        <dbReference type="Pfam" id="PF01636"/>
    </source>
</evidence>
<dbReference type="SUPFAM" id="SSF56112">
    <property type="entry name" value="Protein kinase-like (PK-like)"/>
    <property type="match status" value="1"/>
</dbReference>
<dbReference type="RefSeq" id="WP_257912984.1">
    <property type="nucleotide sequence ID" value="NZ_JANPWE010000003.1"/>
</dbReference>
<dbReference type="Gene3D" id="3.30.200.20">
    <property type="entry name" value="Phosphorylase Kinase, domain 1"/>
    <property type="match status" value="1"/>
</dbReference>
<dbReference type="EMBL" id="JANPWE010000003">
    <property type="protein sequence ID" value="MCR6545317.1"/>
    <property type="molecule type" value="Genomic_DNA"/>
</dbReference>
<proteinExistence type="predicted"/>
<evidence type="ECO:0000313" key="2">
    <source>
        <dbReference type="EMBL" id="MCR6545317.1"/>
    </source>
</evidence>
<dbReference type="InterPro" id="IPR011009">
    <property type="entry name" value="Kinase-like_dom_sf"/>
</dbReference>
<dbReference type="InterPro" id="IPR014255">
    <property type="entry name" value="Spore_coat_CotS"/>
</dbReference>
<accession>A0ABT1Y371</accession>
<keyword evidence="2" id="KW-0946">Virion</keyword>
<keyword evidence="3" id="KW-1185">Reference proteome</keyword>
<evidence type="ECO:0000313" key="3">
    <source>
        <dbReference type="Proteomes" id="UP001524944"/>
    </source>
</evidence>
<organism evidence="2 3">
    <name type="scientific">Dehalobacterium formicoaceticum</name>
    <dbReference type="NCBI Taxonomy" id="51515"/>
    <lineage>
        <taxon>Bacteria</taxon>
        <taxon>Bacillati</taxon>
        <taxon>Bacillota</taxon>
        <taxon>Clostridia</taxon>
        <taxon>Eubacteriales</taxon>
        <taxon>Peptococcaceae</taxon>
        <taxon>Dehalobacterium</taxon>
    </lineage>
</organism>
<feature type="domain" description="Aminoglycoside phosphotransferase" evidence="1">
    <location>
        <begin position="26"/>
        <end position="260"/>
    </location>
</feature>
<dbReference type="PANTHER" id="PTHR39179">
    <property type="entry name" value="SPORE COAT PROTEIN I"/>
    <property type="match status" value="1"/>
</dbReference>
<dbReference type="InterPro" id="IPR002575">
    <property type="entry name" value="Aminoglycoside_PTrfase"/>
</dbReference>
<gene>
    <name evidence="2" type="ORF">NVS47_07280</name>
</gene>
<reference evidence="2 3" key="1">
    <citation type="submission" date="2022-08" db="EMBL/GenBank/DDBJ databases">
        <title>Proteogenomics of the novel Dehalobacterium formicoaceticum strain EZ94 highlights a key role of methyltransferases during anaerobic dichloromethane degradation.</title>
        <authorList>
            <person name="Wasmund K."/>
        </authorList>
    </citation>
    <scope>NUCLEOTIDE SEQUENCE [LARGE SCALE GENOMIC DNA]</scope>
    <source>
        <strain evidence="2 3">EZ94</strain>
    </source>
</reference>
<dbReference type="Gene3D" id="3.90.1200.10">
    <property type="match status" value="1"/>
</dbReference>
<dbReference type="PANTHER" id="PTHR39179:SF1">
    <property type="entry name" value="SPORE COAT PROTEIN I"/>
    <property type="match status" value="1"/>
</dbReference>
<dbReference type="InterPro" id="IPR047175">
    <property type="entry name" value="CotS-like"/>
</dbReference>
<dbReference type="NCBIfam" id="TIGR02906">
    <property type="entry name" value="spore_CotS"/>
    <property type="match status" value="1"/>
</dbReference>